<name>A0A1R0X0Y5_9BACL</name>
<dbReference type="Proteomes" id="UP000187465">
    <property type="component" value="Unassembled WGS sequence"/>
</dbReference>
<evidence type="ECO:0000256" key="2">
    <source>
        <dbReference type="SAM" id="Phobius"/>
    </source>
</evidence>
<protein>
    <submittedName>
        <fullName evidence="3">Uncharacterized protein</fullName>
    </submittedName>
</protein>
<accession>A0A1R0X0Y5</accession>
<comment type="caution">
    <text evidence="3">The sequence shown here is derived from an EMBL/GenBank/DDBJ whole genome shotgun (WGS) entry which is preliminary data.</text>
</comment>
<feature type="transmembrane region" description="Helical" evidence="2">
    <location>
        <begin position="85"/>
        <end position="103"/>
    </location>
</feature>
<evidence type="ECO:0000313" key="4">
    <source>
        <dbReference type="Proteomes" id="UP000187465"/>
    </source>
</evidence>
<organism evidence="3 4">
    <name type="scientific">Paenibacillus odorifer</name>
    <dbReference type="NCBI Taxonomy" id="189426"/>
    <lineage>
        <taxon>Bacteria</taxon>
        <taxon>Bacillati</taxon>
        <taxon>Bacillota</taxon>
        <taxon>Bacilli</taxon>
        <taxon>Bacillales</taxon>
        <taxon>Paenibacillaceae</taxon>
        <taxon>Paenibacillus</taxon>
    </lineage>
</organism>
<keyword evidence="2" id="KW-1133">Transmembrane helix</keyword>
<keyword evidence="2" id="KW-0812">Transmembrane</keyword>
<proteinExistence type="predicted"/>
<keyword evidence="2" id="KW-0472">Membrane</keyword>
<dbReference type="AlphaFoldDB" id="A0A1R0X0Y5"/>
<sequence length="376" mass="43271">MDQSDIMKNYHSYIDEIKGTFDPIIKKMRQQKNEKWVGIAWKGPIKQVLGYFKHAKIVSAIKWSSLPLLGQAIVILTGWYKHLPLWSIILGSVVLLFVIYYFFYVKRYIDKMATLGSPEFHVEALKARRPVEYAVWNTFIQKDHFTFNGLYDAFNTLLVPIKDGSIESVLQYSIGREEVLEETIQELRDRIEELERSVDGLAEDIDNSENSISYLVNLLKAVNTNIYRLTNGILDFDDLRFVSPFTIYAVKENKLTKILDKGTSGGSVSEIDLSVFQEFEYAAVSAAKAKSNDSFISYPYPGKVVVAFSMKMLNNERWVWCFHFDESDKRALSLVISNDIIESRQIRRLIHAFCLILHKNMISKKEATQDAAEQAN</sequence>
<reference evidence="3 4" key="1">
    <citation type="submission" date="2016-10" db="EMBL/GenBank/DDBJ databases">
        <title>Paenibacillus species isolates.</title>
        <authorList>
            <person name="Beno S.M."/>
        </authorList>
    </citation>
    <scope>NUCLEOTIDE SEQUENCE [LARGE SCALE GENOMIC DNA]</scope>
    <source>
        <strain evidence="3 4">FSL H7-0604</strain>
    </source>
</reference>
<evidence type="ECO:0000313" key="3">
    <source>
        <dbReference type="EMBL" id="OMD26241.1"/>
    </source>
</evidence>
<dbReference type="EMBL" id="MKQP01000043">
    <property type="protein sequence ID" value="OMD26241.1"/>
    <property type="molecule type" value="Genomic_DNA"/>
</dbReference>
<feature type="coiled-coil region" evidence="1">
    <location>
        <begin position="177"/>
        <end position="211"/>
    </location>
</feature>
<dbReference type="RefSeq" id="WP_076179584.1">
    <property type="nucleotide sequence ID" value="NZ_MKQP01000043.1"/>
</dbReference>
<evidence type="ECO:0000256" key="1">
    <source>
        <dbReference type="SAM" id="Coils"/>
    </source>
</evidence>
<keyword evidence="1" id="KW-0175">Coiled coil</keyword>
<gene>
    <name evidence="3" type="ORF">BJP51_27560</name>
</gene>
<feature type="transmembrane region" description="Helical" evidence="2">
    <location>
        <begin position="60"/>
        <end position="79"/>
    </location>
</feature>